<keyword evidence="1 2" id="KW-0238">DNA-binding</keyword>
<dbReference type="RefSeq" id="WP_065035289.1">
    <property type="nucleotide sequence ID" value="NZ_LZLR01000088.1"/>
</dbReference>
<evidence type="ECO:0000259" key="3">
    <source>
        <dbReference type="PROSITE" id="PS50977"/>
    </source>
</evidence>
<feature type="domain" description="HTH tetR-type" evidence="3">
    <location>
        <begin position="15"/>
        <end position="75"/>
    </location>
</feature>
<sequence>MRSHGWSGHTPTSDEEAVNRILDAVDSLVAKGGLAAVRISDLARILGVSRQTIYRYFPGADALVVGSQIRAANGFLDRLAAHLRGWKNPAAAVVEGVAFAAEELADDPRMARVLETRLPGGSTASFTSGAAIGLGREMFRRYDVDWEGHGFDQHAIDDLIELAVRTLQSVMLDPPERPSNPAALRRLLSRWLGPAVLYQQLTRDLDALTALALISREMAPSTRDFVKPA</sequence>
<comment type="caution">
    <text evidence="4">The sequence shown here is derived from an EMBL/GenBank/DDBJ whole genome shotgun (WGS) entry which is preliminary data.</text>
</comment>
<evidence type="ECO:0000256" key="2">
    <source>
        <dbReference type="PROSITE-ProRule" id="PRU00335"/>
    </source>
</evidence>
<dbReference type="InterPro" id="IPR001647">
    <property type="entry name" value="HTH_TetR"/>
</dbReference>
<dbReference type="PROSITE" id="PS50977">
    <property type="entry name" value="HTH_TETR_2"/>
    <property type="match status" value="1"/>
</dbReference>
<feature type="DNA-binding region" description="H-T-H motif" evidence="2">
    <location>
        <begin position="38"/>
        <end position="57"/>
    </location>
</feature>
<dbReference type="Proteomes" id="UP000093819">
    <property type="component" value="Unassembled WGS sequence"/>
</dbReference>
<evidence type="ECO:0000256" key="1">
    <source>
        <dbReference type="ARBA" id="ARBA00023125"/>
    </source>
</evidence>
<dbReference type="OrthoDB" id="4709704at2"/>
<dbReference type="Gene3D" id="1.10.357.10">
    <property type="entry name" value="Tetracycline Repressor, domain 2"/>
    <property type="match status" value="1"/>
</dbReference>
<dbReference type="AlphaFoldDB" id="A0A1A3NRN0"/>
<dbReference type="InterPro" id="IPR009057">
    <property type="entry name" value="Homeodomain-like_sf"/>
</dbReference>
<organism evidence="4 5">
    <name type="scientific">Mycobacterium asiaticum</name>
    <dbReference type="NCBI Taxonomy" id="1790"/>
    <lineage>
        <taxon>Bacteria</taxon>
        <taxon>Bacillati</taxon>
        <taxon>Actinomycetota</taxon>
        <taxon>Actinomycetes</taxon>
        <taxon>Mycobacteriales</taxon>
        <taxon>Mycobacteriaceae</taxon>
        <taxon>Mycobacterium</taxon>
    </lineage>
</organism>
<evidence type="ECO:0000313" key="5">
    <source>
        <dbReference type="Proteomes" id="UP000093819"/>
    </source>
</evidence>
<dbReference type="EMBL" id="LZLR01000088">
    <property type="protein sequence ID" value="OBK22987.1"/>
    <property type="molecule type" value="Genomic_DNA"/>
</dbReference>
<evidence type="ECO:0000313" key="4">
    <source>
        <dbReference type="EMBL" id="OBK22987.1"/>
    </source>
</evidence>
<dbReference type="SUPFAM" id="SSF46689">
    <property type="entry name" value="Homeodomain-like"/>
    <property type="match status" value="1"/>
</dbReference>
<reference evidence="5" key="1">
    <citation type="submission" date="2016-06" db="EMBL/GenBank/DDBJ databases">
        <authorList>
            <person name="Sutton G."/>
            <person name="Brinkac L."/>
            <person name="Sanka R."/>
            <person name="Adams M."/>
            <person name="Lau E."/>
            <person name="Garcia-Basteiro A."/>
            <person name="Lopez-Varela E."/>
            <person name="Palencia S."/>
        </authorList>
    </citation>
    <scope>NUCLEOTIDE SEQUENCE [LARGE SCALE GENOMIC DNA]</scope>
    <source>
        <strain evidence="5">1245335.1</strain>
    </source>
</reference>
<dbReference type="PRINTS" id="PR00455">
    <property type="entry name" value="HTHTETR"/>
</dbReference>
<gene>
    <name evidence="4" type="ORF">A5635_20345</name>
</gene>
<protein>
    <submittedName>
        <fullName evidence="4">TetR family transcriptional regulator</fullName>
    </submittedName>
</protein>
<accession>A0A1A3NRN0</accession>
<dbReference type="Pfam" id="PF00440">
    <property type="entry name" value="TetR_N"/>
    <property type="match status" value="1"/>
</dbReference>
<name>A0A1A3NRN0_MYCAS</name>
<dbReference type="GO" id="GO:0003677">
    <property type="term" value="F:DNA binding"/>
    <property type="evidence" value="ECO:0007669"/>
    <property type="project" value="UniProtKB-UniRule"/>
</dbReference>
<proteinExistence type="predicted"/>